<dbReference type="Proteomes" id="UP000030428">
    <property type="component" value="Unassembled WGS sequence"/>
</dbReference>
<proteinExistence type="predicted"/>
<accession>A0A0A6PBB5</accession>
<dbReference type="AlphaFoldDB" id="A0A0A6PBB5"/>
<organism evidence="1 2">
    <name type="scientific">Candidatus Thiomargarita nelsonii</name>
    <dbReference type="NCBI Taxonomy" id="1003181"/>
    <lineage>
        <taxon>Bacteria</taxon>
        <taxon>Pseudomonadati</taxon>
        <taxon>Pseudomonadota</taxon>
        <taxon>Gammaproteobacteria</taxon>
        <taxon>Thiotrichales</taxon>
        <taxon>Thiotrichaceae</taxon>
        <taxon>Thiomargarita</taxon>
    </lineage>
</organism>
<comment type="caution">
    <text evidence="1">The sequence shown here is derived from an EMBL/GenBank/DDBJ whole genome shotgun (WGS) entry which is preliminary data.</text>
</comment>
<evidence type="ECO:0000313" key="1">
    <source>
        <dbReference type="EMBL" id="KHD07968.1"/>
    </source>
</evidence>
<evidence type="ECO:0000313" key="2">
    <source>
        <dbReference type="Proteomes" id="UP000030428"/>
    </source>
</evidence>
<gene>
    <name evidence="1" type="ORF">PN36_07260</name>
</gene>
<dbReference type="EMBL" id="JSZA02000021">
    <property type="protein sequence ID" value="KHD07968.1"/>
    <property type="molecule type" value="Genomic_DNA"/>
</dbReference>
<keyword evidence="2" id="KW-1185">Reference proteome</keyword>
<sequence>MAYDKLKKALLSVNWNANVKAFLDDDISLPQKMAQCNLRIAIWSKQFEEIDTGNPALPFIREMQLAGSDAVTLTSLSLYKPAAAAMRTMLESSLYYTYFRNHPAELATLVRNTEFYVEKYELLDYHKTHTPNFSERQKVFGLIDKLNKWYKRISSLAHGQMPGDWRTHRSLAKTQHVKDTLSIVVETFAEGVEIVHDLFLCTVGRELWNDFSSEAKRYLIKGISGDKKAILGLDTA</sequence>
<name>A0A0A6PBB5_9GAMM</name>
<protein>
    <submittedName>
        <fullName evidence="1">Uncharacterized protein</fullName>
    </submittedName>
</protein>
<reference evidence="1 2" key="1">
    <citation type="journal article" date="2016" name="Front. Microbiol.">
        <title>Single-Cell (Meta-)Genomics of a Dimorphic Candidatus Thiomargarita nelsonii Reveals Genomic Plasticity.</title>
        <authorList>
            <person name="Flood B.E."/>
            <person name="Fliss P."/>
            <person name="Jones D.S."/>
            <person name="Dick G.J."/>
            <person name="Jain S."/>
            <person name="Kaster A.K."/>
            <person name="Winkel M."/>
            <person name="Mussmann M."/>
            <person name="Bailey J."/>
        </authorList>
    </citation>
    <scope>NUCLEOTIDE SEQUENCE [LARGE SCALE GENOMIC DNA]</scope>
    <source>
        <strain evidence="1">Hydrate Ridge</strain>
    </source>
</reference>